<feature type="domain" description="Outer membrane protein SusF/SusE-like C-terminal" evidence="3">
    <location>
        <begin position="157"/>
        <end position="255"/>
    </location>
</feature>
<evidence type="ECO:0000259" key="2">
    <source>
        <dbReference type="Pfam" id="PF14292"/>
    </source>
</evidence>
<gene>
    <name evidence="4" type="ORF">SAMN05444280_101188</name>
</gene>
<dbReference type="Gene3D" id="2.60.40.3620">
    <property type="match status" value="2"/>
</dbReference>
<accession>A0A1M6AFU7</accession>
<dbReference type="OrthoDB" id="975117at2"/>
<dbReference type="PROSITE" id="PS51257">
    <property type="entry name" value="PROKAR_LIPOPROTEIN"/>
    <property type="match status" value="1"/>
</dbReference>
<dbReference type="RefSeq" id="WP_073164163.1">
    <property type="nucleotide sequence ID" value="NZ_FQZE01000001.1"/>
</dbReference>
<evidence type="ECO:0000313" key="4">
    <source>
        <dbReference type="EMBL" id="SHI35287.1"/>
    </source>
</evidence>
<evidence type="ECO:0000256" key="1">
    <source>
        <dbReference type="SAM" id="SignalP"/>
    </source>
</evidence>
<reference evidence="4 5" key="1">
    <citation type="submission" date="2016-11" db="EMBL/GenBank/DDBJ databases">
        <authorList>
            <person name="Jaros S."/>
            <person name="Januszkiewicz K."/>
            <person name="Wedrychowicz H."/>
        </authorList>
    </citation>
    <scope>NUCLEOTIDE SEQUENCE [LARGE SCALE GENOMIC DNA]</scope>
    <source>
        <strain evidence="4 5">DSM 27063</strain>
    </source>
</reference>
<dbReference type="Proteomes" id="UP000184050">
    <property type="component" value="Unassembled WGS sequence"/>
</dbReference>
<name>A0A1M6AFU7_9BACT</name>
<dbReference type="AlphaFoldDB" id="A0A1M6AFU7"/>
<feature type="chain" id="PRO_5013336701" evidence="1">
    <location>
        <begin position="20"/>
        <end position="366"/>
    </location>
</feature>
<feature type="signal peptide" evidence="1">
    <location>
        <begin position="1"/>
        <end position="19"/>
    </location>
</feature>
<dbReference type="Pfam" id="PF14292">
    <property type="entry name" value="SusE"/>
    <property type="match status" value="1"/>
</dbReference>
<dbReference type="InterPro" id="IPR025970">
    <property type="entry name" value="SusE"/>
</dbReference>
<dbReference type="EMBL" id="FQZE01000001">
    <property type="protein sequence ID" value="SHI35287.1"/>
    <property type="molecule type" value="Genomic_DNA"/>
</dbReference>
<evidence type="ECO:0000313" key="5">
    <source>
        <dbReference type="Proteomes" id="UP000184050"/>
    </source>
</evidence>
<organism evidence="4 5">
    <name type="scientific">Tangfeifania diversioriginum</name>
    <dbReference type="NCBI Taxonomy" id="1168035"/>
    <lineage>
        <taxon>Bacteria</taxon>
        <taxon>Pseudomonadati</taxon>
        <taxon>Bacteroidota</taxon>
        <taxon>Bacteroidia</taxon>
        <taxon>Marinilabiliales</taxon>
        <taxon>Prolixibacteraceae</taxon>
        <taxon>Tangfeifania</taxon>
    </lineage>
</organism>
<dbReference type="STRING" id="1168035.SAMN05444280_101188"/>
<keyword evidence="5" id="KW-1185">Reference proteome</keyword>
<keyword evidence="1" id="KW-0732">Signal</keyword>
<proteinExistence type="predicted"/>
<feature type="domain" description="SusE outer membrane protein" evidence="2">
    <location>
        <begin position="24"/>
        <end position="128"/>
    </location>
</feature>
<sequence>MKKFQNIFLILLSFSLLFACEEMERDPVINPGDSPALNEPASGTQVVFQKVNATEESVTFSWTEADFGFPSATMYNLQVDVAGNNFASAMELASTSDYSVSITHATLNEKLMTHGLSGDEPTEIEFRVEATVSPEYSLYSEPVNMTVTLYSASFPPIYMIGASVGGWDPAKAVEVVSTGEPFEYITIWNFDATNGLNFRFFSNPAWDASIGGYDVFTTYPEDLLEPATGDDDPNFNFVGENGWYEIFVNTETGTIEMTATDEPGMYLTGDATHGWGWDEPVTALQYVSYKIWEGDVNFTQDGAFRLFGQKDWGPASYGYDVVVNYDIDYIDVAEGHDDPNWFFLKPSGTYHVVVNLRTNTIEISEL</sequence>
<dbReference type="InterPro" id="IPR032187">
    <property type="entry name" value="SusF/SusE-like_C"/>
</dbReference>
<dbReference type="Pfam" id="PF16411">
    <property type="entry name" value="SusF_SusE"/>
    <property type="match status" value="1"/>
</dbReference>
<protein>
    <submittedName>
        <fullName evidence="4">Uncharacterized protein</fullName>
    </submittedName>
</protein>
<evidence type="ECO:0000259" key="3">
    <source>
        <dbReference type="Pfam" id="PF16411"/>
    </source>
</evidence>